<dbReference type="InterPro" id="IPR001387">
    <property type="entry name" value="Cro/C1-type_HTH"/>
</dbReference>
<name>A0A7X2TFR9_9FIRM</name>
<feature type="domain" description="HTH cro/C1-type" evidence="1">
    <location>
        <begin position="7"/>
        <end position="60"/>
    </location>
</feature>
<dbReference type="PANTHER" id="PTHR37301:SF1">
    <property type="entry name" value="DNA-BINDING PROTEIN"/>
    <property type="match status" value="1"/>
</dbReference>
<dbReference type="AlphaFoldDB" id="A0A7X2TFR9"/>
<organism evidence="2 3">
    <name type="scientific">Stecheria intestinalis</name>
    <dbReference type="NCBI Taxonomy" id="2606630"/>
    <lineage>
        <taxon>Bacteria</taxon>
        <taxon>Bacillati</taxon>
        <taxon>Bacillota</taxon>
        <taxon>Erysipelotrichia</taxon>
        <taxon>Erysipelotrichales</taxon>
        <taxon>Erysipelotrichaceae</taxon>
        <taxon>Stecheria</taxon>
    </lineage>
</organism>
<dbReference type="Gene3D" id="1.10.260.40">
    <property type="entry name" value="lambda repressor-like DNA-binding domains"/>
    <property type="match status" value="1"/>
</dbReference>
<evidence type="ECO:0000313" key="2">
    <source>
        <dbReference type="EMBL" id="MSS58445.1"/>
    </source>
</evidence>
<comment type="caution">
    <text evidence="2">The sequence shown here is derived from an EMBL/GenBank/DDBJ whole genome shotgun (WGS) entry which is preliminary data.</text>
</comment>
<keyword evidence="3" id="KW-1185">Reference proteome</keyword>
<dbReference type="InterPro" id="IPR010982">
    <property type="entry name" value="Lambda_DNA-bd_dom_sf"/>
</dbReference>
<accession>A0A7X2TFR9</accession>
<dbReference type="EMBL" id="VUMN01000011">
    <property type="protein sequence ID" value="MSS58445.1"/>
    <property type="molecule type" value="Genomic_DNA"/>
</dbReference>
<dbReference type="GO" id="GO:0003677">
    <property type="term" value="F:DNA binding"/>
    <property type="evidence" value="ECO:0007669"/>
    <property type="project" value="InterPro"/>
</dbReference>
<protein>
    <submittedName>
        <fullName evidence="2">Helix-turn-helix transcriptional regulator</fullName>
    </submittedName>
</protein>
<dbReference type="Proteomes" id="UP000461880">
    <property type="component" value="Unassembled WGS sequence"/>
</dbReference>
<dbReference type="PANTHER" id="PTHR37301">
    <property type="entry name" value="DNA-BINDING PROTEIN-RELATED"/>
    <property type="match status" value="1"/>
</dbReference>
<proteinExistence type="predicted"/>
<evidence type="ECO:0000313" key="3">
    <source>
        <dbReference type="Proteomes" id="UP000461880"/>
    </source>
</evidence>
<dbReference type="SUPFAM" id="SSF47413">
    <property type="entry name" value="lambda repressor-like DNA-binding domains"/>
    <property type="match status" value="1"/>
</dbReference>
<reference evidence="2 3" key="1">
    <citation type="submission" date="2019-08" db="EMBL/GenBank/DDBJ databases">
        <title>In-depth cultivation of the pig gut microbiome towards novel bacterial diversity and tailored functional studies.</title>
        <authorList>
            <person name="Wylensek D."/>
            <person name="Hitch T.C.A."/>
            <person name="Clavel T."/>
        </authorList>
    </citation>
    <scope>NUCLEOTIDE SEQUENCE [LARGE SCALE GENOMIC DNA]</scope>
    <source>
        <strain evidence="2 3">Oil+RF-744-GAM-WT-6</strain>
    </source>
</reference>
<dbReference type="PROSITE" id="PS50943">
    <property type="entry name" value="HTH_CROC1"/>
    <property type="match status" value="1"/>
</dbReference>
<evidence type="ECO:0000259" key="1">
    <source>
        <dbReference type="PROSITE" id="PS50943"/>
    </source>
</evidence>
<dbReference type="Pfam" id="PF13443">
    <property type="entry name" value="HTH_26"/>
    <property type="match status" value="1"/>
</dbReference>
<gene>
    <name evidence="2" type="ORF">FYJ51_05955</name>
</gene>
<sequence>MITYDKLWDLLKARGISQYSLMKNYQISRSQLNRIHHNNYLSTKTINTLCAILNCQPGDIMEYRPDPSDLDSVQKAARENR</sequence>